<dbReference type="AlphaFoldDB" id="A0A0H3ZV03"/>
<sequence length="101" mass="11687">MLRELFIKHFQNNVLKRSKKHGQIVVLRTTTPLYHGIFPRHSGSFLTHRIFRIPEINGGSLAYSTICPKAFPKNNQFPDKSALGRLYFLNAHRALEQINNN</sequence>
<dbReference type="EMBL" id="KP795579">
    <property type="protein sequence ID" value="AKN38382.1"/>
    <property type="molecule type" value="Genomic_DNA"/>
</dbReference>
<organism evidence="1">
    <name type="scientific">Vibrio tasmaniensis</name>
    <dbReference type="NCBI Taxonomy" id="212663"/>
    <lineage>
        <taxon>Bacteria</taxon>
        <taxon>Pseudomonadati</taxon>
        <taxon>Pseudomonadota</taxon>
        <taxon>Gammaproteobacteria</taxon>
        <taxon>Vibrionales</taxon>
        <taxon>Vibrionaceae</taxon>
        <taxon>Vibrio</taxon>
    </lineage>
</organism>
<accession>A0A0H3ZV03</accession>
<name>A0A0H3ZV03_9VIBR</name>
<proteinExistence type="predicted"/>
<protein>
    <submittedName>
        <fullName evidence="1">Uncharacterized protein</fullName>
    </submittedName>
</protein>
<reference evidence="1" key="1">
    <citation type="journal article" date="2015" name="MBio">
        <title>Eco-Evolutionary Dynamics of Episomes among Ecologically Cohesive Bacterial Populations.</title>
        <authorList>
            <person name="Xue H."/>
            <person name="Cordero O.X."/>
            <person name="Camas F.M."/>
            <person name="Trimble W."/>
            <person name="Meyer F."/>
            <person name="Guglielmini J."/>
            <person name="Rocha E.P."/>
            <person name="Polz M.F."/>
        </authorList>
    </citation>
    <scope>NUCLEOTIDE SEQUENCE</scope>
    <source>
        <strain evidence="1">1F_279</strain>
    </source>
</reference>
<evidence type="ECO:0000313" key="1">
    <source>
        <dbReference type="EMBL" id="AKN38382.1"/>
    </source>
</evidence>